<dbReference type="Proteomes" id="UP000179284">
    <property type="component" value="Chromosome I"/>
</dbReference>
<reference evidence="2" key="1">
    <citation type="submission" date="2016-10" db="EMBL/GenBank/DDBJ databases">
        <title>The complete genome sequence of the rumen bacterium Butyrivibrio hungatei MB2003.</title>
        <authorList>
            <person name="Palevich N."/>
            <person name="Kelly W.J."/>
            <person name="Leahy S.C."/>
            <person name="Altermann E."/>
            <person name="Rakonjac J."/>
            <person name="Attwood G.T."/>
        </authorList>
    </citation>
    <scope>NUCLEOTIDE SEQUENCE [LARGE SCALE GENOMIC DNA]</scope>
    <source>
        <strain evidence="2">MB2003</strain>
    </source>
</reference>
<evidence type="ECO:0000313" key="2">
    <source>
        <dbReference type="Proteomes" id="UP000179284"/>
    </source>
</evidence>
<dbReference type="AlphaFoldDB" id="A0A1D9NXX8"/>
<dbReference type="OrthoDB" id="1898185at2"/>
<keyword evidence="2" id="KW-1185">Reference proteome</keyword>
<sequence length="218" mass="25853">MENIFEYAPIIYMDKKEPISIKKVGYRIYEKDGERSDSFNRSFDFQNHKGTVKVIEYAYYLDYDIQHLYDLEHIWIYLDKEGKVVGAEGSYHGRFLNAILFDVTGFAEKGKRIKMYSQPGKHAMLAAPRLMFLYPELYESCQRLAGISGLDAPERYLTDIHITEEENQKVIKYIRDNFSFEPTMEFEEYVISEDDYMPWNELAEKIPEFIQKQLDIIL</sequence>
<accession>A0A1D9NXX8</accession>
<organism evidence="1 2">
    <name type="scientific">Butyrivibrio hungatei</name>
    <dbReference type="NCBI Taxonomy" id="185008"/>
    <lineage>
        <taxon>Bacteria</taxon>
        <taxon>Bacillati</taxon>
        <taxon>Bacillota</taxon>
        <taxon>Clostridia</taxon>
        <taxon>Lachnospirales</taxon>
        <taxon>Lachnospiraceae</taxon>
        <taxon>Butyrivibrio</taxon>
    </lineage>
</organism>
<dbReference type="RefSeq" id="WP_071174938.1">
    <property type="nucleotide sequence ID" value="NZ_CP017831.1"/>
</dbReference>
<dbReference type="KEGG" id="bhu:bhn_I0084"/>
<gene>
    <name evidence="1" type="ORF">bhn_I0084</name>
</gene>
<name>A0A1D9NXX8_9FIRM</name>
<dbReference type="EMBL" id="CP017831">
    <property type="protein sequence ID" value="AOZ95120.1"/>
    <property type="molecule type" value="Genomic_DNA"/>
</dbReference>
<proteinExistence type="predicted"/>
<evidence type="ECO:0000313" key="1">
    <source>
        <dbReference type="EMBL" id="AOZ95120.1"/>
    </source>
</evidence>
<protein>
    <submittedName>
        <fullName evidence="1">Uncharacterized protein</fullName>
    </submittedName>
</protein>